<dbReference type="GO" id="GO:0016491">
    <property type="term" value="F:oxidoreductase activity"/>
    <property type="evidence" value="ECO:0007669"/>
    <property type="project" value="UniProtKB-KW"/>
</dbReference>
<proteinExistence type="predicted"/>
<evidence type="ECO:0000313" key="3">
    <source>
        <dbReference type="EMBL" id="KOE98712.1"/>
    </source>
</evidence>
<dbReference type="InterPro" id="IPR006076">
    <property type="entry name" value="FAD-dep_OxRdtase"/>
</dbReference>
<evidence type="ECO:0000313" key="4">
    <source>
        <dbReference type="Proteomes" id="UP000036890"/>
    </source>
</evidence>
<dbReference type="SUPFAM" id="SSF54373">
    <property type="entry name" value="FAD-linked reductases, C-terminal domain"/>
    <property type="match status" value="1"/>
</dbReference>
<dbReference type="PANTHER" id="PTHR13847:SF289">
    <property type="entry name" value="GLYCINE OXIDASE"/>
    <property type="match status" value="1"/>
</dbReference>
<dbReference type="GO" id="GO:0005737">
    <property type="term" value="C:cytoplasm"/>
    <property type="evidence" value="ECO:0007669"/>
    <property type="project" value="TreeGrafter"/>
</dbReference>
<feature type="domain" description="FAD dependent oxidoreductase" evidence="2">
    <location>
        <begin position="7"/>
        <end position="397"/>
    </location>
</feature>
<dbReference type="Proteomes" id="UP000036890">
    <property type="component" value="Unassembled WGS sequence"/>
</dbReference>
<name>A0A0L8A8J9_9GAMM</name>
<comment type="caution">
    <text evidence="3">The sequence shown here is derived from an EMBL/GenBank/DDBJ whole genome shotgun (WGS) entry which is preliminary data.</text>
</comment>
<dbReference type="Gene3D" id="3.50.50.60">
    <property type="entry name" value="FAD/NAD(P)-binding domain"/>
    <property type="match status" value="1"/>
</dbReference>
<accession>A0A0L8A8J9</accession>
<sequence>MQGAREDVIVVGAGAIGLATALALCANGRQVRMIERGRVGAATSHGNCGTITPSHAPPLAAPGVPLRALRWMLDPRAPLYVRTRLDPALWRWLLQFGARCNARDWLHSTRARGALLNDSRLRLAQWVRTHALDCEFEARGLDYVFGDARNFDHHAAECEALNAQGIATVRIDGADYARDNPAFHDRLAGAIHFPGDAQLRPDRYTAELARVLRAQGVVIEEHSDMRDFSADAQGVRVHVGERTLHARELVLATGPWSPRWARQLDMRVPIQPGKGYSLTWSRPAQVPQRPVVLKDHSVFVIAWREALRLGGTMEFAGADPQLRTTRLQTLQHAADHYLRAPRGAQLQEQWCGWRPMSVDDVPLIGRAPAHPHVWLAAGHGMLGISMSAGTGQLIADLVCGRTPAIDPAPYRPERFR</sequence>
<dbReference type="Gene3D" id="3.30.9.10">
    <property type="entry name" value="D-Amino Acid Oxidase, subunit A, domain 2"/>
    <property type="match status" value="1"/>
</dbReference>
<keyword evidence="1" id="KW-0560">Oxidoreductase</keyword>
<evidence type="ECO:0000259" key="2">
    <source>
        <dbReference type="Pfam" id="PF01266"/>
    </source>
</evidence>
<gene>
    <name evidence="3" type="ORF">W7K_13360</name>
</gene>
<dbReference type="SUPFAM" id="SSF51905">
    <property type="entry name" value="FAD/NAD(P)-binding domain"/>
    <property type="match status" value="1"/>
</dbReference>
<evidence type="ECO:0000256" key="1">
    <source>
        <dbReference type="ARBA" id="ARBA00023002"/>
    </source>
</evidence>
<dbReference type="PANTHER" id="PTHR13847">
    <property type="entry name" value="SARCOSINE DEHYDROGENASE-RELATED"/>
    <property type="match status" value="1"/>
</dbReference>
<dbReference type="Pfam" id="PF01266">
    <property type="entry name" value="DAO"/>
    <property type="match status" value="1"/>
</dbReference>
<dbReference type="OrthoDB" id="9805337at2"/>
<dbReference type="InterPro" id="IPR036188">
    <property type="entry name" value="FAD/NAD-bd_sf"/>
</dbReference>
<dbReference type="RefSeq" id="WP_010482993.1">
    <property type="nucleotide sequence ID" value="NZ_AJLO02000026.1"/>
</dbReference>
<dbReference type="EMBL" id="AJLO02000026">
    <property type="protein sequence ID" value="KOE98712.1"/>
    <property type="molecule type" value="Genomic_DNA"/>
</dbReference>
<reference evidence="3 4" key="1">
    <citation type="journal article" date="2012" name="J. Bacteriol.">
        <title>Genome sequence of a novel nicotine-degrading strain, Pseudomonas geniculata N1.</title>
        <authorList>
            <person name="Tang H."/>
            <person name="Yu H."/>
            <person name="Tai C."/>
            <person name="Huang K."/>
            <person name="Liu Y."/>
            <person name="Wang L."/>
            <person name="Yao Y."/>
            <person name="Wu G."/>
            <person name="Xu P."/>
        </authorList>
    </citation>
    <scope>NUCLEOTIDE SEQUENCE [LARGE SCALE GENOMIC DNA]</scope>
    <source>
        <strain evidence="3 4">N1</strain>
    </source>
</reference>
<organism evidence="3 4">
    <name type="scientific">Stenotrophomonas geniculata N1</name>
    <dbReference type="NCBI Taxonomy" id="1167641"/>
    <lineage>
        <taxon>Bacteria</taxon>
        <taxon>Pseudomonadati</taxon>
        <taxon>Pseudomonadota</taxon>
        <taxon>Gammaproteobacteria</taxon>
        <taxon>Lysobacterales</taxon>
        <taxon>Lysobacteraceae</taxon>
        <taxon>Stenotrophomonas</taxon>
    </lineage>
</organism>
<protein>
    <submittedName>
        <fullName evidence="3">Amino acid dehydrogenase</fullName>
    </submittedName>
</protein>
<dbReference type="AlphaFoldDB" id="A0A0L8A8J9"/>